<dbReference type="Pfam" id="PF01400">
    <property type="entry name" value="Astacin"/>
    <property type="match status" value="1"/>
</dbReference>
<dbReference type="Proteomes" id="UP000038045">
    <property type="component" value="Unplaced"/>
</dbReference>
<evidence type="ECO:0000256" key="6">
    <source>
        <dbReference type="PROSITE-ProRule" id="PRU01211"/>
    </source>
</evidence>
<comment type="caution">
    <text evidence="6">Lacks conserved residue(s) required for the propagation of feature annotation.</text>
</comment>
<protein>
    <recommendedName>
        <fullName evidence="7">Metalloendopeptidase</fullName>
        <ecNumber evidence="7">3.4.24.-</ecNumber>
    </recommendedName>
</protein>
<dbReference type="PANTHER" id="PTHR10127">
    <property type="entry name" value="DISCOIDIN, CUB, EGF, LAMININ , AND ZINC METALLOPROTEASE DOMAIN CONTAINING"/>
    <property type="match status" value="1"/>
</dbReference>
<dbReference type="GO" id="GO:0004222">
    <property type="term" value="F:metalloendopeptidase activity"/>
    <property type="evidence" value="ECO:0007669"/>
    <property type="project" value="UniProtKB-UniRule"/>
</dbReference>
<evidence type="ECO:0000256" key="7">
    <source>
        <dbReference type="RuleBase" id="RU361183"/>
    </source>
</evidence>
<accession>A0A0N4Z8H2</accession>
<dbReference type="AlphaFoldDB" id="A0A0N4Z8H2"/>
<dbReference type="GO" id="GO:0006508">
    <property type="term" value="P:proteolysis"/>
    <property type="evidence" value="ECO:0007669"/>
    <property type="project" value="UniProtKB-KW"/>
</dbReference>
<evidence type="ECO:0000256" key="5">
    <source>
        <dbReference type="ARBA" id="ARBA00023049"/>
    </source>
</evidence>
<dbReference type="EC" id="3.4.24.-" evidence="7"/>
<evidence type="ECO:0000256" key="1">
    <source>
        <dbReference type="ARBA" id="ARBA00022670"/>
    </source>
</evidence>
<dbReference type="PROSITE" id="PS51864">
    <property type="entry name" value="ASTACIN"/>
    <property type="match status" value="1"/>
</dbReference>
<keyword evidence="9" id="KW-1185">Reference proteome</keyword>
<name>A0A0N4Z8H2_PARTI</name>
<evidence type="ECO:0000313" key="10">
    <source>
        <dbReference type="WBParaSite" id="PTRK_0000356900.1"/>
    </source>
</evidence>
<keyword evidence="1 7" id="KW-0645">Protease</keyword>
<evidence type="ECO:0000259" key="8">
    <source>
        <dbReference type="PROSITE" id="PS51864"/>
    </source>
</evidence>
<dbReference type="InterPro" id="IPR024079">
    <property type="entry name" value="MetalloPept_cat_dom_sf"/>
</dbReference>
<sequence length="381" mass="44388">MPYCCDKKYRLYDNDEKVIEKRAIYRIDPAKRFKLPIKFFIDKRFKNSAVPVSLQFLDRYTCLRFNKQKKEFEGQGIIFMKGNVSKIEQVGAKSNEPTYVYLTDKCNLQKGCVMNLIGSLFGLFPELFRHDRDDYIELLRENMKPGGMKYFKTNKLKDIWIYNTGFDYGSIMNPSNTIMSANKEPTFKSKLSKFYDEMVGQRYYFSFNDIKHLNDFYCGHVCKKKVRGCTNGGYPDPKNCKKCRCPRGYAGKYCTGLEGSSGDCGERRHIARRYLQDIVVNGTQECYFFINSPRNTKIRIIVKESNTKKAKPCFENMGLEIKNRHNKGAIGLCLCGQIKKYALNPYTNRIMIHYKGTSPKDYIYLRYQIVRDASEAIPTSD</sequence>
<evidence type="ECO:0000313" key="9">
    <source>
        <dbReference type="Proteomes" id="UP000038045"/>
    </source>
</evidence>
<evidence type="ECO:0000256" key="2">
    <source>
        <dbReference type="ARBA" id="ARBA00022723"/>
    </source>
</evidence>
<proteinExistence type="predicted"/>
<keyword evidence="2 7" id="KW-0479">Metal-binding</keyword>
<dbReference type="Gene3D" id="3.40.390.10">
    <property type="entry name" value="Collagenase (Catalytic Domain)"/>
    <property type="match status" value="1"/>
</dbReference>
<dbReference type="SUPFAM" id="SSF55486">
    <property type="entry name" value="Metalloproteases ('zincins'), catalytic domain"/>
    <property type="match status" value="1"/>
</dbReference>
<dbReference type="PANTHER" id="PTHR10127:SF780">
    <property type="entry name" value="METALLOENDOPEPTIDASE"/>
    <property type="match status" value="1"/>
</dbReference>
<keyword evidence="3 7" id="KW-0378">Hydrolase</keyword>
<keyword evidence="4 7" id="KW-0862">Zinc</keyword>
<dbReference type="WBParaSite" id="PTRK_0000356900.1">
    <property type="protein sequence ID" value="PTRK_0000356900.1"/>
    <property type="gene ID" value="PTRK_0000356900"/>
</dbReference>
<comment type="cofactor">
    <cofactor evidence="7">
        <name>Zn(2+)</name>
        <dbReference type="ChEBI" id="CHEBI:29105"/>
    </cofactor>
    <text evidence="7">Binds 1 zinc ion per subunit.</text>
</comment>
<organism evidence="9 10">
    <name type="scientific">Parastrongyloides trichosuri</name>
    <name type="common">Possum-specific nematode worm</name>
    <dbReference type="NCBI Taxonomy" id="131310"/>
    <lineage>
        <taxon>Eukaryota</taxon>
        <taxon>Metazoa</taxon>
        <taxon>Ecdysozoa</taxon>
        <taxon>Nematoda</taxon>
        <taxon>Chromadorea</taxon>
        <taxon>Rhabditida</taxon>
        <taxon>Tylenchina</taxon>
        <taxon>Panagrolaimomorpha</taxon>
        <taxon>Strongyloidoidea</taxon>
        <taxon>Strongyloididae</taxon>
        <taxon>Parastrongyloides</taxon>
    </lineage>
</organism>
<keyword evidence="5 7" id="KW-0482">Metalloprotease</keyword>
<reference evidence="10" key="1">
    <citation type="submission" date="2017-02" db="UniProtKB">
        <authorList>
            <consortium name="WormBaseParasite"/>
        </authorList>
    </citation>
    <scope>IDENTIFICATION</scope>
</reference>
<evidence type="ECO:0000256" key="4">
    <source>
        <dbReference type="ARBA" id="ARBA00022833"/>
    </source>
</evidence>
<dbReference type="InterPro" id="IPR001506">
    <property type="entry name" value="Peptidase_M12A"/>
</dbReference>
<feature type="domain" description="Peptidase M12A" evidence="8">
    <location>
        <begin position="22"/>
        <end position="219"/>
    </location>
</feature>
<dbReference type="PRINTS" id="PR00480">
    <property type="entry name" value="ASTACIN"/>
</dbReference>
<evidence type="ECO:0000256" key="3">
    <source>
        <dbReference type="ARBA" id="ARBA00022801"/>
    </source>
</evidence>
<dbReference type="GO" id="GO:0046872">
    <property type="term" value="F:metal ion binding"/>
    <property type="evidence" value="ECO:0007669"/>
    <property type="project" value="UniProtKB-KW"/>
</dbReference>